<comment type="similarity">
    <text evidence="8 9">Belongs to the autoinducer synthase family.</text>
</comment>
<accession>A0ABU9SZZ0</accession>
<keyword evidence="6 8" id="KW-0071">Autoinducer synthesis</keyword>
<evidence type="ECO:0000313" key="10">
    <source>
        <dbReference type="EMBL" id="MEM5499437.1"/>
    </source>
</evidence>
<dbReference type="RefSeq" id="WP_011573289.1">
    <property type="nucleotide sequence ID" value="NZ_JBBMQS010000013.1"/>
</dbReference>
<dbReference type="Proteomes" id="UP001461163">
    <property type="component" value="Unassembled WGS sequence"/>
</dbReference>
<evidence type="ECO:0000256" key="9">
    <source>
        <dbReference type="RuleBase" id="RU361135"/>
    </source>
</evidence>
<sequence>MRQIKVIDKNNNEFGRNPELINDMFKLRSEVFKGRLGWDVESDKGLEKDFFDNQQPSYIAMLNESDDIVGGWRAIPTTKSYMLKDIFPELLRGELAPEEKNIWEISRFAISKNRTGKSARVASEDTAALVSSFYSFAIKNGITDYVLVTTTACERILRYLGVNMRRMGDGQAMQIGVEKSVALWVKVDNNLNINPIH</sequence>
<gene>
    <name evidence="10" type="ORF">WNY77_18645</name>
</gene>
<dbReference type="EMBL" id="JBBMQS010000013">
    <property type="protein sequence ID" value="MEM5499437.1"/>
    <property type="molecule type" value="Genomic_DNA"/>
</dbReference>
<keyword evidence="3 8" id="KW-0673">Quorum sensing</keyword>
<proteinExistence type="inferred from homology"/>
<evidence type="ECO:0000256" key="8">
    <source>
        <dbReference type="PROSITE-ProRule" id="PRU00533"/>
    </source>
</evidence>
<evidence type="ECO:0000313" key="11">
    <source>
        <dbReference type="Proteomes" id="UP001461163"/>
    </source>
</evidence>
<dbReference type="Gene3D" id="3.40.630.30">
    <property type="match status" value="1"/>
</dbReference>
<dbReference type="PRINTS" id="PR01549">
    <property type="entry name" value="AUTOINDCRSYN"/>
</dbReference>
<dbReference type="InterPro" id="IPR016181">
    <property type="entry name" value="Acyl_CoA_acyltransferase"/>
</dbReference>
<keyword evidence="11" id="KW-1185">Reference proteome</keyword>
<dbReference type="PANTHER" id="PTHR39322">
    <property type="entry name" value="ACYL-HOMOSERINE-LACTONE SYNTHASE"/>
    <property type="match status" value="1"/>
</dbReference>
<evidence type="ECO:0000256" key="5">
    <source>
        <dbReference type="ARBA" id="ARBA00022691"/>
    </source>
</evidence>
<name>A0ABU9SZZ0_9ALTE</name>
<evidence type="ECO:0000256" key="1">
    <source>
        <dbReference type="ARBA" id="ARBA00012340"/>
    </source>
</evidence>
<evidence type="ECO:0000256" key="2">
    <source>
        <dbReference type="ARBA" id="ARBA00018768"/>
    </source>
</evidence>
<comment type="catalytic activity">
    <reaction evidence="7 9">
        <text>a fatty acyl-[ACP] + S-adenosyl-L-methionine = an N-acyl-L-homoserine lactone + S-methyl-5'-thioadenosine + holo-[ACP] + H(+)</text>
        <dbReference type="Rhea" id="RHEA:10096"/>
        <dbReference type="Rhea" id="RHEA-COMP:9685"/>
        <dbReference type="Rhea" id="RHEA-COMP:14125"/>
        <dbReference type="ChEBI" id="CHEBI:15378"/>
        <dbReference type="ChEBI" id="CHEBI:17509"/>
        <dbReference type="ChEBI" id="CHEBI:55474"/>
        <dbReference type="ChEBI" id="CHEBI:59789"/>
        <dbReference type="ChEBI" id="CHEBI:64479"/>
        <dbReference type="ChEBI" id="CHEBI:138651"/>
        <dbReference type="EC" id="2.3.1.184"/>
    </reaction>
</comment>
<organism evidence="10 11">
    <name type="scientific">Paraglaciecola mesophila</name>
    <dbReference type="NCBI Taxonomy" id="197222"/>
    <lineage>
        <taxon>Bacteria</taxon>
        <taxon>Pseudomonadati</taxon>
        <taxon>Pseudomonadota</taxon>
        <taxon>Gammaproteobacteria</taxon>
        <taxon>Alteromonadales</taxon>
        <taxon>Alteromonadaceae</taxon>
        <taxon>Paraglaciecola</taxon>
    </lineage>
</organism>
<reference evidence="10 11" key="1">
    <citation type="submission" date="2024-03" db="EMBL/GenBank/DDBJ databases">
        <title>Community enrichment and isolation of bacterial strains for fucoidan degradation.</title>
        <authorList>
            <person name="Sichert A."/>
        </authorList>
    </citation>
    <scope>NUCLEOTIDE SEQUENCE [LARGE SCALE GENOMIC DNA]</scope>
    <source>
        <strain evidence="10 11">AS12</strain>
    </source>
</reference>
<evidence type="ECO:0000256" key="3">
    <source>
        <dbReference type="ARBA" id="ARBA00022654"/>
    </source>
</evidence>
<evidence type="ECO:0000256" key="7">
    <source>
        <dbReference type="ARBA" id="ARBA00048576"/>
    </source>
</evidence>
<dbReference type="EC" id="2.3.1.184" evidence="1 9"/>
<keyword evidence="4 9" id="KW-0808">Transferase</keyword>
<dbReference type="SUPFAM" id="SSF55729">
    <property type="entry name" value="Acyl-CoA N-acyltransferases (Nat)"/>
    <property type="match status" value="1"/>
</dbReference>
<dbReference type="PANTHER" id="PTHR39322:SF1">
    <property type="entry name" value="ISOVALERYL-HOMOSERINE LACTONE SYNTHASE"/>
    <property type="match status" value="1"/>
</dbReference>
<dbReference type="InterPro" id="IPR001690">
    <property type="entry name" value="Autoind_synthase"/>
</dbReference>
<dbReference type="InterPro" id="IPR018311">
    <property type="entry name" value="Autoind_synth_CS"/>
</dbReference>
<protein>
    <recommendedName>
        <fullName evidence="2 9">Acyl-homoserine-lactone synthase</fullName>
        <ecNumber evidence="1 9">2.3.1.184</ecNumber>
    </recommendedName>
    <alternativeName>
        <fullName evidence="9">Autoinducer synthesis protein</fullName>
    </alternativeName>
</protein>
<dbReference type="Pfam" id="PF00765">
    <property type="entry name" value="Autoind_synth"/>
    <property type="match status" value="1"/>
</dbReference>
<dbReference type="PROSITE" id="PS00949">
    <property type="entry name" value="AUTOINDUCER_SYNTH_1"/>
    <property type="match status" value="1"/>
</dbReference>
<keyword evidence="5 9" id="KW-0949">S-adenosyl-L-methionine</keyword>
<evidence type="ECO:0000256" key="6">
    <source>
        <dbReference type="ARBA" id="ARBA00022929"/>
    </source>
</evidence>
<dbReference type="PROSITE" id="PS51187">
    <property type="entry name" value="AUTOINDUCER_SYNTH_2"/>
    <property type="match status" value="1"/>
</dbReference>
<comment type="caution">
    <text evidence="10">The sequence shown here is derived from an EMBL/GenBank/DDBJ whole genome shotgun (WGS) entry which is preliminary data.</text>
</comment>
<evidence type="ECO:0000256" key="4">
    <source>
        <dbReference type="ARBA" id="ARBA00022679"/>
    </source>
</evidence>